<dbReference type="RefSeq" id="WP_369753188.1">
    <property type="nucleotide sequence ID" value="NZ_CP165625.1"/>
</dbReference>
<gene>
    <name evidence="1" type="ORF">AB3G34_01105</name>
</gene>
<evidence type="ECO:0000313" key="1">
    <source>
        <dbReference type="EMBL" id="XDU95734.1"/>
    </source>
</evidence>
<dbReference type="EMBL" id="CP165625">
    <property type="protein sequence ID" value="XDU95734.1"/>
    <property type="molecule type" value="Genomic_DNA"/>
</dbReference>
<proteinExistence type="predicted"/>
<dbReference type="SUPFAM" id="SSF53756">
    <property type="entry name" value="UDP-Glycosyltransferase/glycogen phosphorylase"/>
    <property type="match status" value="1"/>
</dbReference>
<reference evidence="1" key="1">
    <citation type="submission" date="2024-07" db="EMBL/GenBank/DDBJ databases">
        <authorList>
            <person name="Biller S.J."/>
        </authorList>
    </citation>
    <scope>NUCLEOTIDE SEQUENCE</scope>
    <source>
        <strain evidence="1">WC2409</strain>
    </source>
</reference>
<organism evidence="1">
    <name type="scientific">Flavobacterium sp. WC2409</name>
    <dbReference type="NCBI Taxonomy" id="3234139"/>
    <lineage>
        <taxon>Bacteria</taxon>
        <taxon>Pseudomonadati</taxon>
        <taxon>Bacteroidota</taxon>
        <taxon>Flavobacteriia</taxon>
        <taxon>Flavobacteriales</taxon>
        <taxon>Flavobacteriaceae</taxon>
        <taxon>Flavobacterium</taxon>
    </lineage>
</organism>
<accession>A0AB39W3N9</accession>
<sequence length="413" mass="47690">MKKIIVIVDSINIEDSSGSKANVALINNLAEAGFEVFVYHYTLRDIKLKGASCYAIPEMKYTPLYFMSRIQRLIQRNSTINLAPFFERLFGFSFTFFNDTRSIVKALKKQSFNPDLVITLSKGGSFRPHYAVLKLPQLHDKWMAYVHDPYPFHFYPQPYQWVEPSYKFKEAFFKEVAEKAKHSAFPSQLLLEWMGGYFPGFMGTGVVIPHQNSKYKIQNTVFPSYFDSSKFNLLHAGNLLNARSPKGLIEGLKLFFERCPEAKKEVRLLLIGSCMGFSEMLGEYKKNIPELYVHDGIVPFDEVFNIQQNTIVNIILEAKSEISPFLPAKFPHCVAANKTILSLAPYLSEVKRLLGVDYEYWSDVDDVAKIAKLIEQMYTRWKENPENLLLNRIDLQEYLSVDYLKQTIINLKK</sequence>
<protein>
    <submittedName>
        <fullName evidence="1">UDP-glycosyltransferase</fullName>
    </submittedName>
</protein>
<dbReference type="AlphaFoldDB" id="A0AB39W3N9"/>
<name>A0AB39W3N9_9FLAO</name>